<protein>
    <submittedName>
        <fullName evidence="2">Molybdopterin binding domain-containing protein</fullName>
    </submittedName>
</protein>
<dbReference type="PANTHER" id="PTHR13939:SF0">
    <property type="entry name" value="NMN AMIDOHYDROLASE-LIKE PROTEIN YFAY"/>
    <property type="match status" value="1"/>
</dbReference>
<name>A0A0D2LHQ3_9CHLO</name>
<evidence type="ECO:0000313" key="2">
    <source>
        <dbReference type="EMBL" id="KIZ06019.1"/>
    </source>
</evidence>
<dbReference type="InterPro" id="IPR056596">
    <property type="entry name" value="FLAD1_M"/>
</dbReference>
<gene>
    <name evidence="2" type="ORF">MNEG_1943</name>
</gene>
<dbReference type="KEGG" id="mng:MNEG_1943"/>
<sequence>MEEHYKARGIELNEARLRMAALPSPADEVLFTPGLWVPLAVVDRVYVLPGIPRLFQAMVSAHQDRFVGPLSSTRLLYTHLGEGDVADPLAEVAKAHTGVSIGSYPNTASGDAADAYKVKLAFTSRDAGALDAALAAARAALPETFELDAAATQ</sequence>
<dbReference type="InterPro" id="IPR050101">
    <property type="entry name" value="CinA"/>
</dbReference>
<dbReference type="RefSeq" id="XP_013905038.1">
    <property type="nucleotide sequence ID" value="XM_014049584.1"/>
</dbReference>
<dbReference type="GeneID" id="25734821"/>
<dbReference type="STRING" id="145388.A0A0D2LHQ3"/>
<evidence type="ECO:0000259" key="1">
    <source>
        <dbReference type="Pfam" id="PF24102"/>
    </source>
</evidence>
<accession>A0A0D2LHQ3</accession>
<feature type="domain" description="FAD synthase middle" evidence="1">
    <location>
        <begin position="73"/>
        <end position="144"/>
    </location>
</feature>
<evidence type="ECO:0000313" key="3">
    <source>
        <dbReference type="Proteomes" id="UP000054498"/>
    </source>
</evidence>
<dbReference type="Pfam" id="PF24102">
    <property type="entry name" value="FLAD1_M"/>
    <property type="match status" value="1"/>
</dbReference>
<dbReference type="AlphaFoldDB" id="A0A0D2LHQ3"/>
<proteinExistence type="predicted"/>
<dbReference type="Proteomes" id="UP000054498">
    <property type="component" value="Unassembled WGS sequence"/>
</dbReference>
<dbReference type="EMBL" id="KK100426">
    <property type="protein sequence ID" value="KIZ06019.1"/>
    <property type="molecule type" value="Genomic_DNA"/>
</dbReference>
<keyword evidence="3" id="KW-1185">Reference proteome</keyword>
<dbReference type="PANTHER" id="PTHR13939">
    <property type="entry name" value="NICOTINAMIDE-NUCLEOTIDE AMIDOHYDROLASE PNCC"/>
    <property type="match status" value="1"/>
</dbReference>
<dbReference type="Gene3D" id="3.40.980.10">
    <property type="entry name" value="MoaB/Mog-like domain"/>
    <property type="match status" value="1"/>
</dbReference>
<dbReference type="InterPro" id="IPR036425">
    <property type="entry name" value="MoaB/Mog-like_dom_sf"/>
</dbReference>
<organism evidence="2 3">
    <name type="scientific">Monoraphidium neglectum</name>
    <dbReference type="NCBI Taxonomy" id="145388"/>
    <lineage>
        <taxon>Eukaryota</taxon>
        <taxon>Viridiplantae</taxon>
        <taxon>Chlorophyta</taxon>
        <taxon>core chlorophytes</taxon>
        <taxon>Chlorophyceae</taxon>
        <taxon>CS clade</taxon>
        <taxon>Sphaeropleales</taxon>
        <taxon>Selenastraceae</taxon>
        <taxon>Monoraphidium</taxon>
    </lineage>
</organism>
<dbReference type="OrthoDB" id="448496at2759"/>
<reference evidence="2 3" key="1">
    <citation type="journal article" date="2013" name="BMC Genomics">
        <title>Reconstruction of the lipid metabolism for the microalga Monoraphidium neglectum from its genome sequence reveals characteristics suitable for biofuel production.</title>
        <authorList>
            <person name="Bogen C."/>
            <person name="Al-Dilaimi A."/>
            <person name="Albersmeier A."/>
            <person name="Wichmann J."/>
            <person name="Grundmann M."/>
            <person name="Rupp O."/>
            <person name="Lauersen K.J."/>
            <person name="Blifernez-Klassen O."/>
            <person name="Kalinowski J."/>
            <person name="Goesmann A."/>
            <person name="Mussgnug J.H."/>
            <person name="Kruse O."/>
        </authorList>
    </citation>
    <scope>NUCLEOTIDE SEQUENCE [LARGE SCALE GENOMIC DNA]</scope>
    <source>
        <strain evidence="2 3">SAG 48.87</strain>
    </source>
</reference>